<dbReference type="EC" id="6.3.4.13" evidence="4 12"/>
<evidence type="ECO:0000256" key="5">
    <source>
        <dbReference type="ARBA" id="ARBA00022598"/>
    </source>
</evidence>
<dbReference type="Gene3D" id="3.30.1490.20">
    <property type="entry name" value="ATP-grasp fold, A domain"/>
    <property type="match status" value="1"/>
</dbReference>
<comment type="caution">
    <text evidence="15">The sequence shown here is derived from an EMBL/GenBank/DDBJ whole genome shotgun (WGS) entry which is preliminary data.</text>
</comment>
<evidence type="ECO:0000256" key="8">
    <source>
        <dbReference type="ARBA" id="ARBA00022840"/>
    </source>
</evidence>
<feature type="domain" description="ATP-grasp" evidence="14">
    <location>
        <begin position="112"/>
        <end position="317"/>
    </location>
</feature>
<comment type="cofactor">
    <cofactor evidence="1">
        <name>Mn(2+)</name>
        <dbReference type="ChEBI" id="CHEBI:29035"/>
    </cofactor>
</comment>
<evidence type="ECO:0000256" key="9">
    <source>
        <dbReference type="ARBA" id="ARBA00038345"/>
    </source>
</evidence>
<dbReference type="InterPro" id="IPR020561">
    <property type="entry name" value="PRibGlycinamid_synth_ATP-grasp"/>
</dbReference>
<comment type="pathway">
    <text evidence="3 12">Purine metabolism; IMP biosynthesis via de novo pathway; N(1)-(5-phospho-D-ribosyl)glycinamide from 5-phospho-alpha-D-ribose 1-diphosphate: step 2/2.</text>
</comment>
<dbReference type="Proteomes" id="UP001549321">
    <property type="component" value="Unassembled WGS sequence"/>
</dbReference>
<organism evidence="15 16">
    <name type="scientific">Kaistia defluvii</name>
    <dbReference type="NCBI Taxonomy" id="410841"/>
    <lineage>
        <taxon>Bacteria</taxon>
        <taxon>Pseudomonadati</taxon>
        <taxon>Pseudomonadota</taxon>
        <taxon>Alphaproteobacteria</taxon>
        <taxon>Hyphomicrobiales</taxon>
        <taxon>Kaistiaceae</taxon>
        <taxon>Kaistia</taxon>
    </lineage>
</organism>
<dbReference type="PANTHER" id="PTHR43472">
    <property type="entry name" value="PHOSPHORIBOSYLAMINE--GLYCINE LIGASE"/>
    <property type="match status" value="1"/>
</dbReference>
<evidence type="ECO:0000259" key="14">
    <source>
        <dbReference type="PROSITE" id="PS50975"/>
    </source>
</evidence>
<dbReference type="InterPro" id="IPR016185">
    <property type="entry name" value="PreATP-grasp_dom_sf"/>
</dbReference>
<keyword evidence="7 12" id="KW-0658">Purine biosynthesis</keyword>
<keyword evidence="6 13" id="KW-0547">Nucleotide-binding</keyword>
<evidence type="ECO:0000313" key="16">
    <source>
        <dbReference type="Proteomes" id="UP001549321"/>
    </source>
</evidence>
<accession>A0ABV2QUX1</accession>
<keyword evidence="16" id="KW-1185">Reference proteome</keyword>
<protein>
    <recommendedName>
        <fullName evidence="4 12">Phosphoribosylamine--glycine ligase</fullName>
        <ecNumber evidence="4 12">6.3.4.13</ecNumber>
    </recommendedName>
    <alternativeName>
        <fullName evidence="12">GARS</fullName>
    </alternativeName>
    <alternativeName>
        <fullName evidence="10 12">Glycinamide ribonucleotide synthetase</fullName>
    </alternativeName>
    <alternativeName>
        <fullName evidence="11 12">Phosphoribosylglycinamide synthetase</fullName>
    </alternativeName>
</protein>
<dbReference type="Pfam" id="PF02844">
    <property type="entry name" value="GARS_N"/>
    <property type="match status" value="1"/>
</dbReference>
<dbReference type="InterPro" id="IPR020562">
    <property type="entry name" value="PRibGlycinamide_synth_N"/>
</dbReference>
<dbReference type="Pfam" id="PF02843">
    <property type="entry name" value="GARS_C"/>
    <property type="match status" value="1"/>
</dbReference>
<dbReference type="PROSITE" id="PS50975">
    <property type="entry name" value="ATP_GRASP"/>
    <property type="match status" value="1"/>
</dbReference>
<evidence type="ECO:0000256" key="1">
    <source>
        <dbReference type="ARBA" id="ARBA00001936"/>
    </source>
</evidence>
<dbReference type="InterPro" id="IPR011054">
    <property type="entry name" value="Rudment_hybrid_motif"/>
</dbReference>
<evidence type="ECO:0000256" key="4">
    <source>
        <dbReference type="ARBA" id="ARBA00013255"/>
    </source>
</evidence>
<dbReference type="GO" id="GO:0004637">
    <property type="term" value="F:phosphoribosylamine-glycine ligase activity"/>
    <property type="evidence" value="ECO:0007669"/>
    <property type="project" value="UniProtKB-EC"/>
</dbReference>
<dbReference type="HAMAP" id="MF_00138">
    <property type="entry name" value="GARS"/>
    <property type="match status" value="1"/>
</dbReference>
<keyword evidence="5 12" id="KW-0436">Ligase</keyword>
<dbReference type="SMART" id="SM01210">
    <property type="entry name" value="GARS_C"/>
    <property type="match status" value="1"/>
</dbReference>
<dbReference type="SUPFAM" id="SSF56059">
    <property type="entry name" value="Glutathione synthetase ATP-binding domain-like"/>
    <property type="match status" value="1"/>
</dbReference>
<evidence type="ECO:0000256" key="7">
    <source>
        <dbReference type="ARBA" id="ARBA00022755"/>
    </source>
</evidence>
<keyword evidence="8 13" id="KW-0067">ATP-binding</keyword>
<dbReference type="Gene3D" id="3.40.50.20">
    <property type="match status" value="1"/>
</dbReference>
<gene>
    <name evidence="12" type="primary">purD</name>
    <name evidence="15" type="ORF">ABIE08_000733</name>
</gene>
<comment type="similarity">
    <text evidence="9 12">Belongs to the GARS family.</text>
</comment>
<dbReference type="PANTHER" id="PTHR43472:SF1">
    <property type="entry name" value="PHOSPHORIBOSYLAMINE--GLYCINE LIGASE, CHLOROPLASTIC"/>
    <property type="match status" value="1"/>
</dbReference>
<dbReference type="InterPro" id="IPR011761">
    <property type="entry name" value="ATP-grasp"/>
</dbReference>
<sequence>MTETRINILLIGSGGREHALAWALRKSPRLGQLFAAPGNPGIGALAELVRLDPFDHHAVIDFCRHNMIDFVIVGPEAPLVAGLADALDGANIRVFGPGQEAARLEGSKGYTKDLCAEADIPTAAYQRFTEAAPARDYATRMGAPIVVKADGIAAGKGVVVAETLEEAHAAIDACFDGAFGSAGAEVVVEECLVGEEASFFAICDGVNAVPLATAQDHKRVGDGDTGPNTGGMGAYSPAPVMTDAMIERTMAEIIRPTMAAMAARGAPFKGVLFAGLMITAKGPELIEYNVRFGDPECQVLMMRLESDLLELLLAAAEGRLDGVTTQWRDEAALTVVMAAKGYPGDYAKGTPIAGIEAADALPGTKVFQAGTALVDGKLVANGGRVLNVTALGASVAEAQKRAYQAVDTIDWPDGFSRRDIGWRAV</sequence>
<evidence type="ECO:0000256" key="3">
    <source>
        <dbReference type="ARBA" id="ARBA00005174"/>
    </source>
</evidence>
<proteinExistence type="inferred from homology"/>
<name>A0ABV2QUX1_9HYPH</name>
<reference evidence="15 16" key="1">
    <citation type="submission" date="2024-06" db="EMBL/GenBank/DDBJ databases">
        <title>Sorghum-associated microbial communities from plants grown in Nebraska, USA.</title>
        <authorList>
            <person name="Schachtman D."/>
        </authorList>
    </citation>
    <scope>NUCLEOTIDE SEQUENCE [LARGE SCALE GENOMIC DNA]</scope>
    <source>
        <strain evidence="15 16">3207</strain>
    </source>
</reference>
<evidence type="ECO:0000256" key="6">
    <source>
        <dbReference type="ARBA" id="ARBA00022741"/>
    </source>
</evidence>
<dbReference type="NCBIfam" id="TIGR00877">
    <property type="entry name" value="purD"/>
    <property type="match status" value="1"/>
</dbReference>
<evidence type="ECO:0000256" key="12">
    <source>
        <dbReference type="HAMAP-Rule" id="MF_00138"/>
    </source>
</evidence>
<dbReference type="Gene3D" id="3.30.470.20">
    <property type="entry name" value="ATP-grasp fold, B domain"/>
    <property type="match status" value="1"/>
</dbReference>
<dbReference type="InterPro" id="IPR020560">
    <property type="entry name" value="PRibGlycinamide_synth_C-dom"/>
</dbReference>
<dbReference type="InterPro" id="IPR020559">
    <property type="entry name" value="PRibGlycinamide_synth_CS"/>
</dbReference>
<evidence type="ECO:0000256" key="11">
    <source>
        <dbReference type="ARBA" id="ARBA00042864"/>
    </source>
</evidence>
<dbReference type="PROSITE" id="PS00184">
    <property type="entry name" value="GARS"/>
    <property type="match status" value="1"/>
</dbReference>
<comment type="catalytic activity">
    <reaction evidence="12">
        <text>5-phospho-beta-D-ribosylamine + glycine + ATP = N(1)-(5-phospho-beta-D-ribosyl)glycinamide + ADP + phosphate + H(+)</text>
        <dbReference type="Rhea" id="RHEA:17453"/>
        <dbReference type="ChEBI" id="CHEBI:15378"/>
        <dbReference type="ChEBI" id="CHEBI:30616"/>
        <dbReference type="ChEBI" id="CHEBI:43474"/>
        <dbReference type="ChEBI" id="CHEBI:57305"/>
        <dbReference type="ChEBI" id="CHEBI:58681"/>
        <dbReference type="ChEBI" id="CHEBI:143788"/>
        <dbReference type="ChEBI" id="CHEBI:456216"/>
        <dbReference type="EC" id="6.3.4.13"/>
    </reaction>
</comment>
<dbReference type="Gene3D" id="3.90.600.10">
    <property type="entry name" value="Phosphoribosylglycinamide synthetase, C-terminal domain"/>
    <property type="match status" value="1"/>
</dbReference>
<comment type="cofactor">
    <cofactor evidence="2">
        <name>Mg(2+)</name>
        <dbReference type="ChEBI" id="CHEBI:18420"/>
    </cofactor>
</comment>
<dbReference type="InterPro" id="IPR037123">
    <property type="entry name" value="PRibGlycinamide_synth_C_sf"/>
</dbReference>
<dbReference type="InterPro" id="IPR013815">
    <property type="entry name" value="ATP_grasp_subdomain_1"/>
</dbReference>
<evidence type="ECO:0000313" key="15">
    <source>
        <dbReference type="EMBL" id="MET4632820.1"/>
    </source>
</evidence>
<evidence type="ECO:0000256" key="13">
    <source>
        <dbReference type="PROSITE-ProRule" id="PRU00409"/>
    </source>
</evidence>
<dbReference type="SMART" id="SM01209">
    <property type="entry name" value="GARS_A"/>
    <property type="match status" value="1"/>
</dbReference>
<dbReference type="EMBL" id="JBEPSM010000001">
    <property type="protein sequence ID" value="MET4632820.1"/>
    <property type="molecule type" value="Genomic_DNA"/>
</dbReference>
<evidence type="ECO:0000256" key="10">
    <source>
        <dbReference type="ARBA" id="ARBA00042242"/>
    </source>
</evidence>
<evidence type="ECO:0000256" key="2">
    <source>
        <dbReference type="ARBA" id="ARBA00001946"/>
    </source>
</evidence>
<dbReference type="InterPro" id="IPR000115">
    <property type="entry name" value="PRibGlycinamide_synth"/>
</dbReference>
<dbReference type="Pfam" id="PF01071">
    <property type="entry name" value="GARS_A"/>
    <property type="match status" value="1"/>
</dbReference>
<dbReference type="SUPFAM" id="SSF51246">
    <property type="entry name" value="Rudiment single hybrid motif"/>
    <property type="match status" value="1"/>
</dbReference>
<dbReference type="SUPFAM" id="SSF52440">
    <property type="entry name" value="PreATP-grasp domain"/>
    <property type="match status" value="1"/>
</dbReference>